<dbReference type="SUPFAM" id="SSF81296">
    <property type="entry name" value="E set domains"/>
    <property type="match status" value="1"/>
</dbReference>
<dbReference type="RefSeq" id="WP_378021342.1">
    <property type="nucleotide sequence ID" value="NZ_JBHSKG010000005.1"/>
</dbReference>
<organism evidence="7 8">
    <name type="scientific">Actinomycetospora rhizophila</name>
    <dbReference type="NCBI Taxonomy" id="1416876"/>
    <lineage>
        <taxon>Bacteria</taxon>
        <taxon>Bacillati</taxon>
        <taxon>Actinomycetota</taxon>
        <taxon>Actinomycetes</taxon>
        <taxon>Pseudonocardiales</taxon>
        <taxon>Pseudonocardiaceae</taxon>
        <taxon>Actinomycetospora</taxon>
    </lineage>
</organism>
<dbReference type="InterPro" id="IPR036374">
    <property type="entry name" value="OxRdtase_Mopterin-bd_sf"/>
</dbReference>
<evidence type="ECO:0000256" key="1">
    <source>
        <dbReference type="ARBA" id="ARBA00001924"/>
    </source>
</evidence>
<protein>
    <submittedName>
        <fullName evidence="7">Molybdopterin-dependent oxidoreductase</fullName>
    </submittedName>
</protein>
<keyword evidence="4" id="KW-0560">Oxidoreductase</keyword>
<dbReference type="Gene3D" id="3.90.420.10">
    <property type="entry name" value="Oxidoreductase, molybdopterin-binding domain"/>
    <property type="match status" value="1"/>
</dbReference>
<feature type="domain" description="Moybdenum cofactor oxidoreductase dimerisation" evidence="6">
    <location>
        <begin position="212"/>
        <end position="306"/>
    </location>
</feature>
<gene>
    <name evidence="7" type="ORF">ACFPK1_11965</name>
</gene>
<comment type="cofactor">
    <cofactor evidence="1">
        <name>Mo-molybdopterin</name>
        <dbReference type="ChEBI" id="CHEBI:71302"/>
    </cofactor>
</comment>
<keyword evidence="8" id="KW-1185">Reference proteome</keyword>
<dbReference type="Proteomes" id="UP001596175">
    <property type="component" value="Unassembled WGS sequence"/>
</dbReference>
<evidence type="ECO:0000259" key="6">
    <source>
        <dbReference type="Pfam" id="PF03404"/>
    </source>
</evidence>
<dbReference type="InterPro" id="IPR008335">
    <property type="entry name" value="Mopterin_OxRdtase_euk"/>
</dbReference>
<comment type="caution">
    <text evidence="7">The sequence shown here is derived from an EMBL/GenBank/DDBJ whole genome shotgun (WGS) entry which is preliminary data.</text>
</comment>
<evidence type="ECO:0000313" key="7">
    <source>
        <dbReference type="EMBL" id="MFC5138951.1"/>
    </source>
</evidence>
<dbReference type="InterPro" id="IPR014756">
    <property type="entry name" value="Ig_E-set"/>
</dbReference>
<dbReference type="Pfam" id="PF03404">
    <property type="entry name" value="Mo-co_dimer"/>
    <property type="match status" value="1"/>
</dbReference>
<dbReference type="PANTHER" id="PTHR19372">
    <property type="entry name" value="SULFITE REDUCTASE"/>
    <property type="match status" value="1"/>
</dbReference>
<dbReference type="InterPro" id="IPR000572">
    <property type="entry name" value="OxRdtase_Mopterin-bd_dom"/>
</dbReference>
<evidence type="ECO:0000256" key="3">
    <source>
        <dbReference type="ARBA" id="ARBA00022723"/>
    </source>
</evidence>
<evidence type="ECO:0000256" key="2">
    <source>
        <dbReference type="ARBA" id="ARBA00022505"/>
    </source>
</evidence>
<dbReference type="InterPro" id="IPR005066">
    <property type="entry name" value="MoCF_OxRdtse_dimer"/>
</dbReference>
<dbReference type="SUPFAM" id="SSF56524">
    <property type="entry name" value="Oxidoreductase molybdopterin-binding domain"/>
    <property type="match status" value="1"/>
</dbReference>
<sequence>MDPASTIKRIPGPERLTARVTDVDDVYVIGHFGIAHVDPGTWRLRVDGDVATPLELDLDALRAMPSVDVPAVLECFGNPLVPGEFVRRAANVVWHGVPVAALLEAAGAAPAAALWATGSDAGVFADVACTEYRKDVPLAVARERAIVALSMNGAPLTDEHGGPARFVVPGYFGTNNVKWLRELTVADRRPEHLFTTRLYQRVLPGDPRPQPVRDLDVTSVITSPVEGARTGLDVEVAGWAWGAFPVASVEVAVDGRWASAALEPRGEHRTWQRFALDVALPPGGHVLAARATDVEGRVQPADAARNAVHEVGVLGGS</sequence>
<dbReference type="Gene3D" id="2.60.40.650">
    <property type="match status" value="1"/>
</dbReference>
<evidence type="ECO:0000256" key="4">
    <source>
        <dbReference type="ARBA" id="ARBA00023002"/>
    </source>
</evidence>
<name>A0ABV9ZEL2_9PSEU</name>
<keyword evidence="3" id="KW-0479">Metal-binding</keyword>
<keyword evidence="2" id="KW-0500">Molybdenum</keyword>
<dbReference type="PRINTS" id="PR00407">
    <property type="entry name" value="EUMOPTERIN"/>
</dbReference>
<accession>A0ABV9ZEL2</accession>
<evidence type="ECO:0000313" key="8">
    <source>
        <dbReference type="Proteomes" id="UP001596175"/>
    </source>
</evidence>
<proteinExistence type="predicted"/>
<reference evidence="8" key="1">
    <citation type="journal article" date="2019" name="Int. J. Syst. Evol. Microbiol.">
        <title>The Global Catalogue of Microorganisms (GCM) 10K type strain sequencing project: providing services to taxonomists for standard genome sequencing and annotation.</title>
        <authorList>
            <consortium name="The Broad Institute Genomics Platform"/>
            <consortium name="The Broad Institute Genome Sequencing Center for Infectious Disease"/>
            <person name="Wu L."/>
            <person name="Ma J."/>
        </authorList>
    </citation>
    <scope>NUCLEOTIDE SEQUENCE [LARGE SCALE GENOMIC DNA]</scope>
    <source>
        <strain evidence="8">XZYJ18</strain>
    </source>
</reference>
<evidence type="ECO:0000259" key="5">
    <source>
        <dbReference type="Pfam" id="PF00174"/>
    </source>
</evidence>
<feature type="domain" description="Oxidoreductase molybdopterin-binding" evidence="5">
    <location>
        <begin position="31"/>
        <end position="191"/>
    </location>
</feature>
<dbReference type="Pfam" id="PF00174">
    <property type="entry name" value="Oxidored_molyb"/>
    <property type="match status" value="1"/>
</dbReference>
<dbReference type="PANTHER" id="PTHR19372:SF7">
    <property type="entry name" value="SULFITE OXIDASE, MITOCHONDRIAL"/>
    <property type="match status" value="1"/>
</dbReference>
<dbReference type="EMBL" id="JBHSKG010000005">
    <property type="protein sequence ID" value="MFC5138951.1"/>
    <property type="molecule type" value="Genomic_DNA"/>
</dbReference>